<comment type="subcellular location">
    <subcellularLocation>
        <location evidence="1">Membrane</location>
        <topology evidence="1">Multi-pass membrane protein</topology>
    </subcellularLocation>
</comment>
<evidence type="ECO:0000256" key="3">
    <source>
        <dbReference type="ARBA" id="ARBA00022692"/>
    </source>
</evidence>
<protein>
    <submittedName>
        <fullName evidence="8">Uncharacterized protein</fullName>
    </submittedName>
</protein>
<dbReference type="OrthoDB" id="432685at2759"/>
<dbReference type="eggNOG" id="ENOG502QR7N">
    <property type="taxonomic scope" value="Eukaryota"/>
</dbReference>
<keyword evidence="4 6" id="KW-1133">Transmembrane helix</keyword>
<accession>F0YJ67</accession>
<evidence type="ECO:0000313" key="9">
    <source>
        <dbReference type="Proteomes" id="UP000002729"/>
    </source>
</evidence>
<dbReference type="InParanoid" id="F0YJ67"/>
<dbReference type="Proteomes" id="UP000002729">
    <property type="component" value="Unassembled WGS sequence"/>
</dbReference>
<evidence type="ECO:0000256" key="7">
    <source>
        <dbReference type="SAM" id="SignalP"/>
    </source>
</evidence>
<dbReference type="EMBL" id="GL833146">
    <property type="protein sequence ID" value="EGB04886.1"/>
    <property type="molecule type" value="Genomic_DNA"/>
</dbReference>
<feature type="signal peptide" evidence="7">
    <location>
        <begin position="1"/>
        <end position="19"/>
    </location>
</feature>
<evidence type="ECO:0000256" key="1">
    <source>
        <dbReference type="ARBA" id="ARBA00004141"/>
    </source>
</evidence>
<gene>
    <name evidence="8" type="ORF">AURANDRAFT_13990</name>
</gene>
<keyword evidence="3 6" id="KW-0812">Transmembrane</keyword>
<dbReference type="KEGG" id="aaf:AURANDRAFT_13990"/>
<sequence>LGFWHLVACGALLAVVVAASKTLELGLESRLVVSALRCAGQLMLLCAFVLEPLFERNSPPLIAAYLCLIVALASREASSRLNYDYASVYYHFSVAFAVGAGSVIMYATCLVLDLTPFYDAKYIVPVSGMVVGNVLTSTALGANAFLTDVAEGSDRVELCLSRGASWREAALPALRKAMTAALTPTLNSMAVMGLVMMPGMMTGQMLGGQPPLVAGGYQVMIMYLVSAAGCITTGLLLFFAAFSVFD</sequence>
<name>F0YJ67_AURAN</name>
<keyword evidence="9" id="KW-1185">Reference proteome</keyword>
<dbReference type="RefSeq" id="XP_009040442.1">
    <property type="nucleotide sequence ID" value="XM_009042194.1"/>
</dbReference>
<dbReference type="OMA" id="PWYEPQY"/>
<feature type="non-terminal residue" evidence="8">
    <location>
        <position position="246"/>
    </location>
</feature>
<evidence type="ECO:0000256" key="4">
    <source>
        <dbReference type="ARBA" id="ARBA00022989"/>
    </source>
</evidence>
<feature type="transmembrane region" description="Helical" evidence="6">
    <location>
        <begin position="220"/>
        <end position="245"/>
    </location>
</feature>
<feature type="transmembrane region" description="Helical" evidence="6">
    <location>
        <begin position="61"/>
        <end position="77"/>
    </location>
</feature>
<evidence type="ECO:0000256" key="6">
    <source>
        <dbReference type="SAM" id="Phobius"/>
    </source>
</evidence>
<feature type="non-terminal residue" evidence="8">
    <location>
        <position position="1"/>
    </location>
</feature>
<dbReference type="InterPro" id="IPR005226">
    <property type="entry name" value="UPF0014_fam"/>
</dbReference>
<proteinExistence type="inferred from homology"/>
<feature type="transmembrane region" description="Helical" evidence="6">
    <location>
        <begin position="89"/>
        <end position="112"/>
    </location>
</feature>
<organism evidence="9">
    <name type="scientific">Aureococcus anophagefferens</name>
    <name type="common">Harmful bloom alga</name>
    <dbReference type="NCBI Taxonomy" id="44056"/>
    <lineage>
        <taxon>Eukaryota</taxon>
        <taxon>Sar</taxon>
        <taxon>Stramenopiles</taxon>
        <taxon>Ochrophyta</taxon>
        <taxon>Pelagophyceae</taxon>
        <taxon>Pelagomonadales</taxon>
        <taxon>Pelagomonadaceae</taxon>
        <taxon>Aureococcus</taxon>
    </lineage>
</organism>
<reference evidence="8 9" key="1">
    <citation type="journal article" date="2011" name="Proc. Natl. Acad. Sci. U.S.A.">
        <title>Niche of harmful alga Aureococcus anophagefferens revealed through ecogenomics.</title>
        <authorList>
            <person name="Gobler C.J."/>
            <person name="Berry D.L."/>
            <person name="Dyhrman S.T."/>
            <person name="Wilhelm S.W."/>
            <person name="Salamov A."/>
            <person name="Lobanov A.V."/>
            <person name="Zhang Y."/>
            <person name="Collier J.L."/>
            <person name="Wurch L.L."/>
            <person name="Kustka A.B."/>
            <person name="Dill B.D."/>
            <person name="Shah M."/>
            <person name="VerBerkmoes N.C."/>
            <person name="Kuo A."/>
            <person name="Terry A."/>
            <person name="Pangilinan J."/>
            <person name="Lindquist E.A."/>
            <person name="Lucas S."/>
            <person name="Paulsen I.T."/>
            <person name="Hattenrath-Lehmann T.K."/>
            <person name="Talmage S.C."/>
            <person name="Walker E.A."/>
            <person name="Koch F."/>
            <person name="Burson A.M."/>
            <person name="Marcoval M.A."/>
            <person name="Tang Y.Z."/>
            <person name="Lecleir G.R."/>
            <person name="Coyne K.J."/>
            <person name="Berg G.M."/>
            <person name="Bertrand E.M."/>
            <person name="Saito M.A."/>
            <person name="Gladyshev V.N."/>
            <person name="Grigoriev I.V."/>
        </authorList>
    </citation>
    <scope>NUCLEOTIDE SEQUENCE [LARGE SCALE GENOMIC DNA]</scope>
    <source>
        <strain evidence="9">CCMP 1984</strain>
    </source>
</reference>
<keyword evidence="7" id="KW-0732">Signal</keyword>
<dbReference type="PANTHER" id="PTHR30028:SF0">
    <property type="entry name" value="PROTEIN ALUMINUM SENSITIVE 3"/>
    <property type="match status" value="1"/>
</dbReference>
<dbReference type="Pfam" id="PF03649">
    <property type="entry name" value="UPF0014"/>
    <property type="match status" value="1"/>
</dbReference>
<evidence type="ECO:0000256" key="5">
    <source>
        <dbReference type="ARBA" id="ARBA00023136"/>
    </source>
</evidence>
<comment type="similarity">
    <text evidence="2">Belongs to the UPF0014 family.</text>
</comment>
<dbReference type="PANTHER" id="PTHR30028">
    <property type="entry name" value="UPF0014 INNER MEMBRANE PROTEIN YBBM-RELATED"/>
    <property type="match status" value="1"/>
</dbReference>
<dbReference type="GeneID" id="20218341"/>
<evidence type="ECO:0000256" key="2">
    <source>
        <dbReference type="ARBA" id="ARBA00005268"/>
    </source>
</evidence>
<feature type="chain" id="PRO_5003264725" evidence="7">
    <location>
        <begin position="20"/>
        <end position="246"/>
    </location>
</feature>
<feature type="transmembrane region" description="Helical" evidence="6">
    <location>
        <begin position="177"/>
        <end position="200"/>
    </location>
</feature>
<evidence type="ECO:0000313" key="8">
    <source>
        <dbReference type="EMBL" id="EGB04886.1"/>
    </source>
</evidence>
<dbReference type="GO" id="GO:0005886">
    <property type="term" value="C:plasma membrane"/>
    <property type="evidence" value="ECO:0007669"/>
    <property type="project" value="TreeGrafter"/>
</dbReference>
<dbReference type="AlphaFoldDB" id="F0YJ67"/>
<keyword evidence="5 6" id="KW-0472">Membrane</keyword>